<dbReference type="Proteomes" id="UP000244810">
    <property type="component" value="Unassembled WGS sequence"/>
</dbReference>
<evidence type="ECO:0000313" key="2">
    <source>
        <dbReference type="Proteomes" id="UP000244810"/>
    </source>
</evidence>
<protein>
    <submittedName>
        <fullName evidence="1">Uncharacterized protein</fullName>
    </submittedName>
</protein>
<name>A0A2T7UKN1_9RHOB</name>
<dbReference type="EMBL" id="QDDR01000016">
    <property type="protein sequence ID" value="PVE45240.1"/>
    <property type="molecule type" value="Genomic_DNA"/>
</dbReference>
<dbReference type="InterPro" id="IPR045516">
    <property type="entry name" value="DUF6477"/>
</dbReference>
<accession>A0A2T7UKN1</accession>
<proteinExistence type="predicted"/>
<organism evidence="1 2">
    <name type="scientific">Pararhodobacter aggregans</name>
    <dbReference type="NCBI Taxonomy" id="404875"/>
    <lineage>
        <taxon>Bacteria</taxon>
        <taxon>Pseudomonadati</taxon>
        <taxon>Pseudomonadota</taxon>
        <taxon>Alphaproteobacteria</taxon>
        <taxon>Rhodobacterales</taxon>
        <taxon>Paracoccaceae</taxon>
        <taxon>Pararhodobacter</taxon>
    </lineage>
</organism>
<dbReference type="RefSeq" id="WP_107751737.1">
    <property type="nucleotide sequence ID" value="NZ_QBKF01000005.1"/>
</dbReference>
<reference evidence="1 2" key="1">
    <citation type="journal article" date="2011" name="Syst. Appl. Microbiol.">
        <title>Defluviimonas denitrificans gen. nov., sp. nov., and Pararhodobacter aggregans gen. nov., sp. nov., non-phototrophic Rhodobacteraceae from the biofilter of a marine aquaculture.</title>
        <authorList>
            <person name="Foesel B.U."/>
            <person name="Drake H.L."/>
            <person name="Schramm A."/>
        </authorList>
    </citation>
    <scope>NUCLEOTIDE SEQUENCE [LARGE SCALE GENOMIC DNA]</scope>
    <source>
        <strain evidence="1 2">D1-19</strain>
    </source>
</reference>
<dbReference type="OrthoDB" id="7875218at2"/>
<dbReference type="AlphaFoldDB" id="A0A2T7UKN1"/>
<keyword evidence="2" id="KW-1185">Reference proteome</keyword>
<sequence>MSSTHADSLLNALAELTALRRPRLMLRTARFGTLDYQRDTDLRRILRLPATPAPGVATLRLLMELESQHEALRTRPPQEIGNPWRATRHIEVLIALIAEARLLAEAVTPAT</sequence>
<evidence type="ECO:0000313" key="1">
    <source>
        <dbReference type="EMBL" id="PVE45240.1"/>
    </source>
</evidence>
<dbReference type="Pfam" id="PF20083">
    <property type="entry name" value="DUF6477"/>
    <property type="match status" value="1"/>
</dbReference>
<comment type="caution">
    <text evidence="1">The sequence shown here is derived from an EMBL/GenBank/DDBJ whole genome shotgun (WGS) entry which is preliminary data.</text>
</comment>
<gene>
    <name evidence="1" type="ORF">DDE23_21950</name>
</gene>